<dbReference type="GO" id="GO:0019005">
    <property type="term" value="C:SCF ubiquitin ligase complex"/>
    <property type="evidence" value="ECO:0007669"/>
    <property type="project" value="TreeGrafter"/>
</dbReference>
<proteinExistence type="predicted"/>
<dbReference type="GO" id="GO:0031146">
    <property type="term" value="P:SCF-dependent proteasomal ubiquitin-dependent protein catabolic process"/>
    <property type="evidence" value="ECO:0007669"/>
    <property type="project" value="TreeGrafter"/>
</dbReference>
<keyword evidence="1" id="KW-0472">Membrane</keyword>
<dbReference type="EMBL" id="CAJPIZ010002856">
    <property type="protein sequence ID" value="CAG2105596.1"/>
    <property type="molecule type" value="Genomic_DNA"/>
</dbReference>
<dbReference type="Gene3D" id="3.80.10.10">
    <property type="entry name" value="Ribonuclease Inhibitor"/>
    <property type="match status" value="1"/>
</dbReference>
<name>A0A7R9KL36_9ACAR</name>
<dbReference type="SMART" id="SM00367">
    <property type="entry name" value="LRR_CC"/>
    <property type="match status" value="2"/>
</dbReference>
<dbReference type="EMBL" id="OC857431">
    <property type="protein sequence ID" value="CAD7625166.1"/>
    <property type="molecule type" value="Genomic_DNA"/>
</dbReference>
<dbReference type="InterPro" id="IPR032675">
    <property type="entry name" value="LRR_dom_sf"/>
</dbReference>
<dbReference type="AlphaFoldDB" id="A0A7R9KL36"/>
<evidence type="ECO:0000256" key="1">
    <source>
        <dbReference type="SAM" id="Phobius"/>
    </source>
</evidence>
<sequence>YGWHLLTQAYPNLSSLTLRQCRLTEPELTKIITACDRLKHLDISDNQWVGASIKHLSAGIESLVCGDLSNDESLEQILANLIAGPGRHLRSLTLSGALSPLHALQHMIELRELELHYHTDDDDEGVGAGGVTGGVLADIGHLCLHGLVLEQIRCYDQRSAVDERQFQLMLKRSPELRRLAIVGDYEWDLRLSDKSMHRLTVMCPALEDLTLTGNGLIGDTGIASLSALPLQRVTLSSFQSVTDASIQTLLQRTPVRHLTLTDMSGITENLVVRAVTLCEERRDRHLDLTLCTAHMNRKMLANLPMPGNLRVRVDTGRSNKLADDQEPSTFQMMVVIGMSALILLMALLTTIVVVLVPMAMALMMIHEYLRQCSVSVPDVMVTLFQVKSALSGQWALARQAYVKLMYT</sequence>
<gene>
    <name evidence="2" type="ORF">OSB1V03_LOCUS5602</name>
</gene>
<feature type="transmembrane region" description="Helical" evidence="1">
    <location>
        <begin position="330"/>
        <end position="356"/>
    </location>
</feature>
<reference evidence="2" key="1">
    <citation type="submission" date="2020-11" db="EMBL/GenBank/DDBJ databases">
        <authorList>
            <person name="Tran Van P."/>
        </authorList>
    </citation>
    <scope>NUCLEOTIDE SEQUENCE</scope>
</reference>
<evidence type="ECO:0000313" key="2">
    <source>
        <dbReference type="EMBL" id="CAD7625166.1"/>
    </source>
</evidence>
<dbReference type="PANTHER" id="PTHR13318">
    <property type="entry name" value="PARTNER OF PAIRED, ISOFORM B-RELATED"/>
    <property type="match status" value="1"/>
</dbReference>
<keyword evidence="3" id="KW-1185">Reference proteome</keyword>
<protein>
    <submittedName>
        <fullName evidence="2">Uncharacterized protein</fullName>
    </submittedName>
</protein>
<dbReference type="SUPFAM" id="SSF52047">
    <property type="entry name" value="RNI-like"/>
    <property type="match status" value="1"/>
</dbReference>
<feature type="non-terminal residue" evidence="2">
    <location>
        <position position="1"/>
    </location>
</feature>
<organism evidence="2">
    <name type="scientific">Medioppia subpectinata</name>
    <dbReference type="NCBI Taxonomy" id="1979941"/>
    <lineage>
        <taxon>Eukaryota</taxon>
        <taxon>Metazoa</taxon>
        <taxon>Ecdysozoa</taxon>
        <taxon>Arthropoda</taxon>
        <taxon>Chelicerata</taxon>
        <taxon>Arachnida</taxon>
        <taxon>Acari</taxon>
        <taxon>Acariformes</taxon>
        <taxon>Sarcoptiformes</taxon>
        <taxon>Oribatida</taxon>
        <taxon>Brachypylina</taxon>
        <taxon>Oppioidea</taxon>
        <taxon>Oppiidae</taxon>
        <taxon>Medioppia</taxon>
    </lineage>
</organism>
<evidence type="ECO:0000313" key="3">
    <source>
        <dbReference type="Proteomes" id="UP000759131"/>
    </source>
</evidence>
<keyword evidence="1" id="KW-1133">Transmembrane helix</keyword>
<keyword evidence="1" id="KW-0812">Transmembrane</keyword>
<dbReference type="OrthoDB" id="6509021at2759"/>
<dbReference type="InterPro" id="IPR006553">
    <property type="entry name" value="Leu-rich_rpt_Cys-con_subtyp"/>
</dbReference>
<dbReference type="Proteomes" id="UP000759131">
    <property type="component" value="Unassembled WGS sequence"/>
</dbReference>
<accession>A0A7R9KL36</accession>